<organism evidence="1 2">
    <name type="scientific">Natronorubrum sediminis</name>
    <dbReference type="NCBI Taxonomy" id="640943"/>
    <lineage>
        <taxon>Archaea</taxon>
        <taxon>Methanobacteriati</taxon>
        <taxon>Methanobacteriota</taxon>
        <taxon>Stenosarchaea group</taxon>
        <taxon>Halobacteria</taxon>
        <taxon>Halobacteriales</taxon>
        <taxon>Natrialbaceae</taxon>
        <taxon>Natronorubrum</taxon>
    </lineage>
</organism>
<protein>
    <submittedName>
        <fullName evidence="1">Uncharacterized protein</fullName>
    </submittedName>
</protein>
<dbReference type="AlphaFoldDB" id="A0A1H6FZM4"/>
<keyword evidence="2" id="KW-1185">Reference proteome</keyword>
<name>A0A1H6FZM4_9EURY</name>
<reference evidence="2" key="1">
    <citation type="submission" date="2016-10" db="EMBL/GenBank/DDBJ databases">
        <authorList>
            <person name="Varghese N."/>
            <person name="Submissions S."/>
        </authorList>
    </citation>
    <scope>NUCLEOTIDE SEQUENCE [LARGE SCALE GENOMIC DNA]</scope>
    <source>
        <strain evidence="2">CGMCC 1.8981</strain>
    </source>
</reference>
<proteinExistence type="predicted"/>
<dbReference type="Proteomes" id="UP000199112">
    <property type="component" value="Unassembled WGS sequence"/>
</dbReference>
<sequence>MREVAAPERSEAAGPERLRVVQIPVLASSVANKLVSNGYPTTGFGFEKSSFTE</sequence>
<evidence type="ECO:0000313" key="1">
    <source>
        <dbReference type="EMBL" id="SEH16256.1"/>
    </source>
</evidence>
<gene>
    <name evidence="1" type="ORF">SAMN04487967_2515</name>
</gene>
<accession>A0A1H6FZM4</accession>
<dbReference type="EMBL" id="FNWL01000002">
    <property type="protein sequence ID" value="SEH16256.1"/>
    <property type="molecule type" value="Genomic_DNA"/>
</dbReference>
<evidence type="ECO:0000313" key="2">
    <source>
        <dbReference type="Proteomes" id="UP000199112"/>
    </source>
</evidence>